<evidence type="ECO:0000259" key="4">
    <source>
        <dbReference type="Pfam" id="PF17853"/>
    </source>
</evidence>
<dbReference type="InterPro" id="IPR025736">
    <property type="entry name" value="PucR_C-HTH_dom"/>
</dbReference>
<evidence type="ECO:0000259" key="3">
    <source>
        <dbReference type="Pfam" id="PF14361"/>
    </source>
</evidence>
<sequence length="427" mass="48933">MSNARGANILVTAPQISPQLRQITQEIANSPTSITGKIHLVLTQMDGYTDLTTEARKDLEDSLDFVARLWCESLLTSQCLSNESRNALEEIGRRRFHQGVPLPSLMRGFSLGLREIWLGFLDRAKDDNDLLKEMLFNISSFMLVYFDEVTEEILQAYLNEQIQNTRWRESLNQRLYHILFHSPQDMEGFQEILLALGLDPSAPWVALALDVLLQTEQPSLRESELDRLLLSVSRNFKIPAKELVRTWYHDKLIIWMPRVHGETISQCDQRIAKSATSLFPLIPNLKRVGIGLMNQGISGWISSASEAIKAIDFYPNDDSGIRIRRYSSILIEDSVRGSENILRFLVSLIEQLANEPELLLTLETYFLQSRRRTPTAKYLGIHPNTLNYRLGRIESILCASLDDINWVSRLDIALKLRRHSLNKSIKE</sequence>
<gene>
    <name evidence="5" type="ORF">PchlO6_1548</name>
</gene>
<evidence type="ECO:0008006" key="7">
    <source>
        <dbReference type="Google" id="ProtNLM"/>
    </source>
</evidence>
<name>A0AB33WLQ0_9PSED</name>
<accession>A0AB33WLQ0</accession>
<feature type="domain" description="CdaR GGDEF-like" evidence="4">
    <location>
        <begin position="188"/>
        <end position="312"/>
    </location>
</feature>
<comment type="caution">
    <text evidence="5">The sequence shown here is derived from an EMBL/GenBank/DDBJ whole genome shotgun (WGS) entry which is preliminary data.</text>
</comment>
<feature type="domain" description="RsbT co-antagonist protein RsbRD N-terminal" evidence="3">
    <location>
        <begin position="41"/>
        <end position="169"/>
    </location>
</feature>
<dbReference type="Pfam" id="PF13556">
    <property type="entry name" value="HTH_30"/>
    <property type="match status" value="1"/>
</dbReference>
<dbReference type="PANTHER" id="PTHR33744">
    <property type="entry name" value="CARBOHYDRATE DIACID REGULATOR"/>
    <property type="match status" value="1"/>
</dbReference>
<dbReference type="AlphaFoldDB" id="A0AB33WLQ0"/>
<protein>
    <recommendedName>
        <fullName evidence="7">PucR family transcriptional regulator</fullName>
    </recommendedName>
</protein>
<dbReference type="InterPro" id="IPR041522">
    <property type="entry name" value="CdaR_GGDEF"/>
</dbReference>
<evidence type="ECO:0000313" key="6">
    <source>
        <dbReference type="Proteomes" id="UP000003790"/>
    </source>
</evidence>
<reference evidence="5 6" key="1">
    <citation type="journal article" date="2012" name="PLoS Genet.">
        <title>Comparative Genomics of Plant-Associated Pseudomonas spp.: Insights into Diversity and Inheritance of Traits Involved in Multitrophic Interactions.</title>
        <authorList>
            <person name="Loper J.E."/>
            <person name="Hassan K.A."/>
            <person name="Mavrodi D.V."/>
            <person name="Davis E.W.II."/>
            <person name="Lim C.K."/>
            <person name="Shaffer B.T."/>
            <person name="Elbourne L.D."/>
            <person name="Stockwell V.O."/>
            <person name="Hartney S.L."/>
            <person name="Breakwell K."/>
            <person name="Henkels M.D."/>
            <person name="Tetu S.G."/>
            <person name="Rangel L.I."/>
            <person name="Kidarsa T.A."/>
            <person name="Wilson N.L."/>
            <person name="van de Mortel J.E."/>
            <person name="Song C."/>
            <person name="Blumhagen R."/>
            <person name="Radune D."/>
            <person name="Hostetler J.B."/>
            <person name="Brinkac L.M."/>
            <person name="Durkin A.S."/>
            <person name="Kluepfel D.A."/>
            <person name="Wechter W.P."/>
            <person name="Anderson A.J."/>
            <person name="Kim Y.C."/>
            <person name="Pierson L.S.III."/>
            <person name="Pierson E.A."/>
            <person name="Lindow S.E."/>
            <person name="Kobayashi D.Y."/>
            <person name="Raaijmakers J.M."/>
            <person name="Weller D.M."/>
            <person name="Thomashow L.S."/>
            <person name="Allen A.E."/>
            <person name="Paulsen I.T."/>
        </authorList>
    </citation>
    <scope>NUCLEOTIDE SEQUENCE [LARGE SCALE GENOMIC DNA]</scope>
    <source>
        <strain evidence="5 6">O6</strain>
    </source>
</reference>
<dbReference type="Proteomes" id="UP000003790">
    <property type="component" value="Chromosome"/>
</dbReference>
<dbReference type="Pfam" id="PF17853">
    <property type="entry name" value="GGDEF_2"/>
    <property type="match status" value="1"/>
</dbReference>
<dbReference type="Gene3D" id="1.10.10.2840">
    <property type="entry name" value="PucR C-terminal helix-turn-helix domain"/>
    <property type="match status" value="1"/>
</dbReference>
<organism evidence="5 6">
    <name type="scientific">Pseudomonas chlororaphis O6</name>
    <dbReference type="NCBI Taxonomy" id="1037915"/>
    <lineage>
        <taxon>Bacteria</taxon>
        <taxon>Pseudomonadati</taxon>
        <taxon>Pseudomonadota</taxon>
        <taxon>Gammaproteobacteria</taxon>
        <taxon>Pseudomonadales</taxon>
        <taxon>Pseudomonadaceae</taxon>
        <taxon>Pseudomonas</taxon>
    </lineage>
</organism>
<dbReference type="InterPro" id="IPR025751">
    <property type="entry name" value="RsbRD_N_dom"/>
</dbReference>
<dbReference type="EMBL" id="AHOT01000027">
    <property type="protein sequence ID" value="EIM13991.1"/>
    <property type="molecule type" value="Genomic_DNA"/>
</dbReference>
<evidence type="ECO:0000256" key="1">
    <source>
        <dbReference type="ARBA" id="ARBA00006754"/>
    </source>
</evidence>
<comment type="similarity">
    <text evidence="1">Belongs to the CdaR family.</text>
</comment>
<dbReference type="Pfam" id="PF14361">
    <property type="entry name" value="RsbRD_N"/>
    <property type="match status" value="1"/>
</dbReference>
<dbReference type="InterPro" id="IPR042070">
    <property type="entry name" value="PucR_C-HTH_sf"/>
</dbReference>
<dbReference type="RefSeq" id="WP_009047541.1">
    <property type="nucleotide sequence ID" value="NZ_CM001490.1"/>
</dbReference>
<proteinExistence type="inferred from homology"/>
<evidence type="ECO:0000313" key="5">
    <source>
        <dbReference type="EMBL" id="EIM13991.1"/>
    </source>
</evidence>
<dbReference type="InterPro" id="IPR051448">
    <property type="entry name" value="CdaR-like_regulators"/>
</dbReference>
<evidence type="ECO:0000259" key="2">
    <source>
        <dbReference type="Pfam" id="PF13556"/>
    </source>
</evidence>
<feature type="domain" description="PucR C-terminal helix-turn-helix" evidence="2">
    <location>
        <begin position="358"/>
        <end position="416"/>
    </location>
</feature>